<dbReference type="SMART" id="SM00368">
    <property type="entry name" value="LRR_RI"/>
    <property type="match status" value="4"/>
</dbReference>
<dbReference type="InterPro" id="IPR052394">
    <property type="entry name" value="LRR-containing"/>
</dbReference>
<evidence type="ECO:0000313" key="2">
    <source>
        <dbReference type="Proteomes" id="UP000076078"/>
    </source>
</evidence>
<dbReference type="InterPro" id="IPR001611">
    <property type="entry name" value="Leu-rich_rpt"/>
</dbReference>
<name>A0A152A9E5_TIELA</name>
<organism evidence="1 2">
    <name type="scientific">Tieghemostelium lacteum</name>
    <name type="common">Slime mold</name>
    <name type="synonym">Dictyostelium lacteum</name>
    <dbReference type="NCBI Taxonomy" id="361077"/>
    <lineage>
        <taxon>Eukaryota</taxon>
        <taxon>Amoebozoa</taxon>
        <taxon>Evosea</taxon>
        <taxon>Eumycetozoa</taxon>
        <taxon>Dictyostelia</taxon>
        <taxon>Dictyosteliales</taxon>
        <taxon>Raperosteliaceae</taxon>
        <taxon>Tieghemostelium</taxon>
    </lineage>
</organism>
<dbReference type="Pfam" id="PF13516">
    <property type="entry name" value="LRR_6"/>
    <property type="match status" value="1"/>
</dbReference>
<dbReference type="InterPro" id="IPR032675">
    <property type="entry name" value="LRR_dom_sf"/>
</dbReference>
<dbReference type="OMA" id="CKFWMEM"/>
<keyword evidence="2" id="KW-1185">Reference proteome</keyword>
<dbReference type="PANTHER" id="PTHR24114">
    <property type="entry name" value="LEUCINE RICH REPEAT FAMILY PROTEIN"/>
    <property type="match status" value="1"/>
</dbReference>
<dbReference type="STRING" id="361077.A0A152A9E5"/>
<dbReference type="EMBL" id="LODT01000001">
    <property type="protein sequence ID" value="KYR02687.1"/>
    <property type="molecule type" value="Genomic_DNA"/>
</dbReference>
<dbReference type="Gene3D" id="3.80.10.10">
    <property type="entry name" value="Ribonuclease Inhibitor"/>
    <property type="match status" value="2"/>
</dbReference>
<evidence type="ECO:0000313" key="1">
    <source>
        <dbReference type="EMBL" id="KYR02687.1"/>
    </source>
</evidence>
<dbReference type="AlphaFoldDB" id="A0A152A9E5"/>
<dbReference type="OrthoDB" id="120976at2759"/>
<protein>
    <submittedName>
        <fullName evidence="1">Leucine-rich repeat-containing protein (LRR)</fullName>
    </submittedName>
</protein>
<dbReference type="SUPFAM" id="SSF52047">
    <property type="entry name" value="RNI-like"/>
    <property type="match status" value="1"/>
</dbReference>
<accession>A0A152A9E5</accession>
<dbReference type="InParanoid" id="A0A152A9E5"/>
<comment type="caution">
    <text evidence="1">The sequence shown here is derived from an EMBL/GenBank/DDBJ whole genome shotgun (WGS) entry which is preliminary data.</text>
</comment>
<dbReference type="PANTHER" id="PTHR24114:SF2">
    <property type="entry name" value="F-BOX DOMAIN-CONTAINING PROTEIN-RELATED"/>
    <property type="match status" value="1"/>
</dbReference>
<dbReference type="FunCoup" id="A0A152A9E5">
    <property type="interactions" value="261"/>
</dbReference>
<sequence>MNNKISIAQPKNKIILTFNINSLPVVLIKLILDYYFDHHVNLYTNIMKKKEQTPSYKIRNRLLSLAVVCKLWTFKVIPLLNNSFYLIDSKGKLESYLKAARYGLLFPSKYLPDNLKMMKRPSNIEERPFQISILEIRIDRSQIPHTKDSVVPAPIYQIITEHSKCLRKLTFRTQQQFNDLYYLLKCLNQSTSITELDISHNSFTLNSYYALCQLITGNNNIQSLVISKCVLSHNESIPLLMSTSDMDDITKCLNHKLVKITEPVTISLVESLAKSKSLTSLTSVNSDILHSVLEIDEGQSPDKRLYSMVPRTNYQLDILKFAKDSPILQKLNIQYNQIEMVDNKDGIFEILETENPNTQNQYEHLHLTINTADTIFYRILRKLLQSHQKLKLLDLSNSTFTNIDALEVLGQRITENQMIKTLDLSNLNIPALEDANNNLGDHDGNAFHQNLTHRFQFLNGNNTLTNLNLSGLGISGTESQSLFQSLSTMTQLRAINLSSNNISGLAAVKDLISFIVKSEHLDTLHLAHNHLGQHMGLLLSSFQLSHSLTDIDISFNSIPDQIGRNLGEFLSYPTCKVRTLIIGNNNFGISTPHHLGSHLQRNKTLVTLGLSGCNFDGIGVSDIIDGLFSHPTISLIDFTNLPAATKPFLSSLVQTSNLKVDVIY</sequence>
<proteinExistence type="predicted"/>
<dbReference type="Proteomes" id="UP000076078">
    <property type="component" value="Unassembled WGS sequence"/>
</dbReference>
<gene>
    <name evidence="1" type="ORF">DLAC_00146</name>
</gene>
<reference evidence="1 2" key="1">
    <citation type="submission" date="2015-12" db="EMBL/GenBank/DDBJ databases">
        <title>Dictyostelia acquired genes for synthesis and detection of signals that induce cell-type specialization by lateral gene transfer from prokaryotes.</title>
        <authorList>
            <person name="Gloeckner G."/>
            <person name="Schaap P."/>
        </authorList>
    </citation>
    <scope>NUCLEOTIDE SEQUENCE [LARGE SCALE GENOMIC DNA]</scope>
    <source>
        <strain evidence="1 2">TK</strain>
    </source>
</reference>
<dbReference type="PROSITE" id="PS51450">
    <property type="entry name" value="LRR"/>
    <property type="match status" value="1"/>
</dbReference>